<name>D8Q588_SCHCM</name>
<protein>
    <submittedName>
        <fullName evidence="1">Expressed protein</fullName>
    </submittedName>
</protein>
<accession>D8Q588</accession>
<gene>
    <name evidence="1" type="ORF">SCHCODRAFT_85227</name>
</gene>
<dbReference type="eggNOG" id="ENOG502SN23">
    <property type="taxonomic scope" value="Eukaryota"/>
</dbReference>
<evidence type="ECO:0000313" key="2">
    <source>
        <dbReference type="Proteomes" id="UP000007431"/>
    </source>
</evidence>
<keyword evidence="2" id="KW-1185">Reference proteome</keyword>
<proteinExistence type="predicted"/>
<dbReference type="CDD" id="cd22656">
    <property type="entry name" value="ClyA_Cry6Aa-like"/>
    <property type="match status" value="1"/>
</dbReference>
<reference evidence="1 2" key="1">
    <citation type="journal article" date="2010" name="Nat. Biotechnol.">
        <title>Genome sequence of the model mushroom Schizophyllum commune.</title>
        <authorList>
            <person name="Ohm R.A."/>
            <person name="de Jong J.F."/>
            <person name="Lugones L.G."/>
            <person name="Aerts A."/>
            <person name="Kothe E."/>
            <person name="Stajich J.E."/>
            <person name="de Vries R.P."/>
            <person name="Record E."/>
            <person name="Levasseur A."/>
            <person name="Baker S.E."/>
            <person name="Bartholomew K.A."/>
            <person name="Coutinho P.M."/>
            <person name="Erdmann S."/>
            <person name="Fowler T.J."/>
            <person name="Gathman A.C."/>
            <person name="Lombard V."/>
            <person name="Henrissat B."/>
            <person name="Knabe N."/>
            <person name="Kuees U."/>
            <person name="Lilly W.W."/>
            <person name="Lindquist E."/>
            <person name="Lucas S."/>
            <person name="Magnuson J.K."/>
            <person name="Piumi F."/>
            <person name="Raudaskoski M."/>
            <person name="Salamov A."/>
            <person name="Schmutz J."/>
            <person name="Schwarze F.W.M.R."/>
            <person name="vanKuyk P.A."/>
            <person name="Horton J.S."/>
            <person name="Grigoriev I.V."/>
            <person name="Woesten H.A.B."/>
        </authorList>
    </citation>
    <scope>NUCLEOTIDE SEQUENCE [LARGE SCALE GENOMIC DNA]</scope>
    <source>
        <strain evidence="2">H4-8 / FGSC 9210</strain>
    </source>
</reference>
<dbReference type="InParanoid" id="D8Q588"/>
<dbReference type="RefSeq" id="XP_003032267.1">
    <property type="nucleotide sequence ID" value="XM_003032221.1"/>
</dbReference>
<dbReference type="GeneID" id="9596353"/>
<dbReference type="VEuPathDB" id="FungiDB:SCHCODRAFT_02625792"/>
<dbReference type="AlphaFoldDB" id="D8Q588"/>
<organism evidence="2">
    <name type="scientific">Schizophyllum commune (strain H4-8 / FGSC 9210)</name>
    <name type="common">Split gill fungus</name>
    <dbReference type="NCBI Taxonomy" id="578458"/>
    <lineage>
        <taxon>Eukaryota</taxon>
        <taxon>Fungi</taxon>
        <taxon>Dikarya</taxon>
        <taxon>Basidiomycota</taxon>
        <taxon>Agaricomycotina</taxon>
        <taxon>Agaricomycetes</taxon>
        <taxon>Agaricomycetidae</taxon>
        <taxon>Agaricales</taxon>
        <taxon>Schizophyllaceae</taxon>
        <taxon>Schizophyllum</taxon>
    </lineage>
</organism>
<dbReference type="HOGENOM" id="CLU_054251_0_0_1"/>
<dbReference type="EMBL" id="GL377306">
    <property type="protein sequence ID" value="EFI97364.1"/>
    <property type="molecule type" value="Genomic_DNA"/>
</dbReference>
<dbReference type="Gene3D" id="1.20.1170.10">
    <property type="match status" value="1"/>
</dbReference>
<dbReference type="SUPFAM" id="SSF58100">
    <property type="entry name" value="Bacterial hemolysins"/>
    <property type="match status" value="1"/>
</dbReference>
<sequence>MSTIDLTPRGLLNGDNNYILQDQGLYDLLKYIWAGLILPRSNWEYAERLRLHEETYSNIEPVITPLIAAYNTTKDHCVTFKDTTYPSITGTADDIVNYAQTAAGHGPEPFFAYANLVETLQQLASTESPSEQATLKKTIGNILDFHLTFINTIISKSQTAVNNLREFESVTMTDRQTILLCQAAVVKTLDMDLETLDTLQRHLADYRHDIQVDVRDYEKDLIRASKAPSWDVLVVFGLRPSGFFRRMADRLSEAIQYFTGLANVADVQLAEERCIVAALAATESDLTSLLGAMSPAVTMVQEMMGAWQGISEDLASISQAMEEDIQAVNAIVARIIEEKIAEKWETLAAAADRFRQASNITDVQLETLDQMEKDKQGTIV</sequence>
<dbReference type="KEGG" id="scm:SCHCO_02625792"/>
<dbReference type="Proteomes" id="UP000007431">
    <property type="component" value="Unassembled WGS sequence"/>
</dbReference>
<evidence type="ECO:0000313" key="1">
    <source>
        <dbReference type="EMBL" id="EFI97364.1"/>
    </source>
</evidence>
<dbReference type="OrthoDB" id="4494488at2759"/>